<comment type="caution">
    <text evidence="2">The sequence shown here is derived from an EMBL/GenBank/DDBJ whole genome shotgun (WGS) entry which is preliminary data.</text>
</comment>
<name>A0ABU1TWL6_9BACL</name>
<evidence type="ECO:0000313" key="3">
    <source>
        <dbReference type="Proteomes" id="UP001258181"/>
    </source>
</evidence>
<evidence type="ECO:0000313" key="2">
    <source>
        <dbReference type="EMBL" id="MDR7071612.1"/>
    </source>
</evidence>
<dbReference type="PROSITE" id="PS50280">
    <property type="entry name" value="SET"/>
    <property type="match status" value="1"/>
</dbReference>
<feature type="domain" description="SET" evidence="1">
    <location>
        <begin position="4"/>
        <end position="112"/>
    </location>
</feature>
<sequence>MMHPSTEIRFVSEEIGVGVFATKFIPKGTIVWVLDDLDQTFDEEYVESLDPLRKDVIYKYAYLNDLDQYVLCWDHGRYINHSFDPNMIATAYEFELAARDIYPGEELTCDYGTMGDDESFTCAPKDGTSRTTVTADDYLNMYQEWDEMAREAFKNFNSVDQPLKPLVQKQFVDKVNAVAEGREPLDSIRSTFELE</sequence>
<protein>
    <recommendedName>
        <fullName evidence="1">SET domain-containing protein</fullName>
    </recommendedName>
</protein>
<accession>A0ABU1TWL6</accession>
<reference evidence="2 3" key="1">
    <citation type="submission" date="2023-07" db="EMBL/GenBank/DDBJ databases">
        <title>Sorghum-associated microbial communities from plants grown in Nebraska, USA.</title>
        <authorList>
            <person name="Schachtman D."/>
        </authorList>
    </citation>
    <scope>NUCLEOTIDE SEQUENCE [LARGE SCALE GENOMIC DNA]</scope>
    <source>
        <strain evidence="2 3">BE211</strain>
    </source>
</reference>
<gene>
    <name evidence="2" type="ORF">J2X07_000587</name>
</gene>
<dbReference type="RefSeq" id="WP_310256234.1">
    <property type="nucleotide sequence ID" value="NZ_JAVDWA010000001.1"/>
</dbReference>
<dbReference type="SMART" id="SM00317">
    <property type="entry name" value="SET"/>
    <property type="match status" value="1"/>
</dbReference>
<keyword evidence="3" id="KW-1185">Reference proteome</keyword>
<organism evidence="2 3">
    <name type="scientific">Fictibacillus barbaricus</name>
    <dbReference type="NCBI Taxonomy" id="182136"/>
    <lineage>
        <taxon>Bacteria</taxon>
        <taxon>Bacillati</taxon>
        <taxon>Bacillota</taxon>
        <taxon>Bacilli</taxon>
        <taxon>Bacillales</taxon>
        <taxon>Fictibacillaceae</taxon>
        <taxon>Fictibacillus</taxon>
    </lineage>
</organism>
<dbReference type="Proteomes" id="UP001258181">
    <property type="component" value="Unassembled WGS sequence"/>
</dbReference>
<dbReference type="CDD" id="cd08161">
    <property type="entry name" value="SET"/>
    <property type="match status" value="1"/>
</dbReference>
<proteinExistence type="predicted"/>
<dbReference type="Pfam" id="PF00856">
    <property type="entry name" value="SET"/>
    <property type="match status" value="1"/>
</dbReference>
<evidence type="ECO:0000259" key="1">
    <source>
        <dbReference type="PROSITE" id="PS50280"/>
    </source>
</evidence>
<dbReference type="Gene3D" id="2.170.270.10">
    <property type="entry name" value="SET domain"/>
    <property type="match status" value="1"/>
</dbReference>
<dbReference type="InterPro" id="IPR001214">
    <property type="entry name" value="SET_dom"/>
</dbReference>
<dbReference type="InterPro" id="IPR046341">
    <property type="entry name" value="SET_dom_sf"/>
</dbReference>
<dbReference type="SUPFAM" id="SSF82199">
    <property type="entry name" value="SET domain"/>
    <property type="match status" value="1"/>
</dbReference>
<dbReference type="EMBL" id="JAVDWA010000001">
    <property type="protein sequence ID" value="MDR7071612.1"/>
    <property type="molecule type" value="Genomic_DNA"/>
</dbReference>